<organism evidence="9 10">
    <name type="scientific">Pelagibaculum spongiae</name>
    <dbReference type="NCBI Taxonomy" id="2080658"/>
    <lineage>
        <taxon>Bacteria</taxon>
        <taxon>Pseudomonadati</taxon>
        <taxon>Pseudomonadota</taxon>
        <taxon>Gammaproteobacteria</taxon>
        <taxon>Oceanospirillales</taxon>
        <taxon>Pelagibaculum</taxon>
    </lineage>
</organism>
<protein>
    <recommendedName>
        <fullName evidence="6">Probable septum site-determining protein MinC</fullName>
    </recommendedName>
</protein>
<proteinExistence type="inferred from homology"/>
<dbReference type="Pfam" id="PF05209">
    <property type="entry name" value="MinC_N"/>
    <property type="match status" value="1"/>
</dbReference>
<dbReference type="EMBL" id="QDDL01000011">
    <property type="protein sequence ID" value="PVZ64966.1"/>
    <property type="molecule type" value="Genomic_DNA"/>
</dbReference>
<keyword evidence="3 6" id="KW-0717">Septation</keyword>
<evidence type="ECO:0000256" key="5">
    <source>
        <dbReference type="ARBA" id="ARBA00025606"/>
    </source>
</evidence>
<dbReference type="AlphaFoldDB" id="A0A2V1GPL6"/>
<comment type="function">
    <text evidence="5 6">Cell division inhibitor that blocks the formation of polar Z ring septums. Rapidly oscillates between the poles of the cell to destabilize FtsZ filaments that have formed before they mature into polar Z rings. Prevents FtsZ polymerization.</text>
</comment>
<dbReference type="GO" id="GO:0000917">
    <property type="term" value="P:division septum assembly"/>
    <property type="evidence" value="ECO:0007669"/>
    <property type="project" value="UniProtKB-KW"/>
</dbReference>
<accession>A0A2V1GPL6</accession>
<evidence type="ECO:0000259" key="7">
    <source>
        <dbReference type="Pfam" id="PF03775"/>
    </source>
</evidence>
<evidence type="ECO:0000256" key="6">
    <source>
        <dbReference type="HAMAP-Rule" id="MF_00267"/>
    </source>
</evidence>
<dbReference type="NCBIfam" id="TIGR01222">
    <property type="entry name" value="minC"/>
    <property type="match status" value="1"/>
</dbReference>
<dbReference type="InterPro" id="IPR005526">
    <property type="entry name" value="Septum_form_inhib_MinC_C"/>
</dbReference>
<feature type="domain" description="Septum formation inhibitor MinC N-terminal" evidence="8">
    <location>
        <begin position="3"/>
        <end position="72"/>
    </location>
</feature>
<comment type="similarity">
    <text evidence="1 6">Belongs to the MinC family.</text>
</comment>
<dbReference type="RefSeq" id="WP_116688721.1">
    <property type="nucleotide sequence ID" value="NZ_CAWNYD010000011.1"/>
</dbReference>
<evidence type="ECO:0000256" key="4">
    <source>
        <dbReference type="ARBA" id="ARBA00023306"/>
    </source>
</evidence>
<sequence>MELDLKASVFPLSVVKLNSLDYPQLARILEQKRAMAPGFFNYTPAVLDLQSIDEAPDFNKLKQLLTESGMVPVAIHNASEQQKADASQCGLAILTASQSTNQKQSQPSVKYIEQPVRSGQQIYFPGDLIICAPVGAGAEVIADGNIHIYGALRGRALAGAKGNRSARIYCQQLKAELVSIAGCFQVSEDFPETENKTVEIRLAEDRLQMRTL</sequence>
<evidence type="ECO:0000259" key="8">
    <source>
        <dbReference type="Pfam" id="PF05209"/>
    </source>
</evidence>
<comment type="subunit">
    <text evidence="6">Interacts with MinD and FtsZ.</text>
</comment>
<dbReference type="OrthoDB" id="9794530at2"/>
<dbReference type="Pfam" id="PF03775">
    <property type="entry name" value="MinC_C"/>
    <property type="match status" value="1"/>
</dbReference>
<dbReference type="InterPro" id="IPR013033">
    <property type="entry name" value="MinC"/>
</dbReference>
<keyword evidence="10" id="KW-1185">Reference proteome</keyword>
<dbReference type="PANTHER" id="PTHR34108:SF1">
    <property type="entry name" value="SEPTUM SITE-DETERMINING PROTEIN MINC"/>
    <property type="match status" value="1"/>
</dbReference>
<evidence type="ECO:0000313" key="9">
    <source>
        <dbReference type="EMBL" id="PVZ64966.1"/>
    </source>
</evidence>
<dbReference type="Gene3D" id="2.160.20.70">
    <property type="match status" value="1"/>
</dbReference>
<keyword evidence="2 6" id="KW-0132">Cell division</keyword>
<dbReference type="Gene3D" id="3.30.70.260">
    <property type="match status" value="1"/>
</dbReference>
<dbReference type="GO" id="GO:0051302">
    <property type="term" value="P:regulation of cell division"/>
    <property type="evidence" value="ECO:0007669"/>
    <property type="project" value="InterPro"/>
</dbReference>
<dbReference type="Proteomes" id="UP000244906">
    <property type="component" value="Unassembled WGS sequence"/>
</dbReference>
<evidence type="ECO:0000256" key="1">
    <source>
        <dbReference type="ARBA" id="ARBA00006291"/>
    </source>
</evidence>
<dbReference type="SUPFAM" id="SSF63848">
    <property type="entry name" value="Cell-division inhibitor MinC, C-terminal domain"/>
    <property type="match status" value="1"/>
</dbReference>
<name>A0A2V1GPL6_9GAMM</name>
<dbReference type="GO" id="GO:0000902">
    <property type="term" value="P:cell morphogenesis"/>
    <property type="evidence" value="ECO:0007669"/>
    <property type="project" value="InterPro"/>
</dbReference>
<evidence type="ECO:0000313" key="10">
    <source>
        <dbReference type="Proteomes" id="UP000244906"/>
    </source>
</evidence>
<gene>
    <name evidence="6 9" type="primary">minC</name>
    <name evidence="9" type="ORF">DC094_19075</name>
</gene>
<dbReference type="InterPro" id="IPR036145">
    <property type="entry name" value="MinC_C_sf"/>
</dbReference>
<dbReference type="HAMAP" id="MF_00267">
    <property type="entry name" value="MinC"/>
    <property type="match status" value="1"/>
</dbReference>
<feature type="domain" description="Septum formation inhibitor MinC C-terminal" evidence="7">
    <location>
        <begin position="112"/>
        <end position="208"/>
    </location>
</feature>
<keyword evidence="4 6" id="KW-0131">Cell cycle</keyword>
<dbReference type="GO" id="GO:1901891">
    <property type="term" value="P:regulation of cell septum assembly"/>
    <property type="evidence" value="ECO:0007669"/>
    <property type="project" value="InterPro"/>
</dbReference>
<dbReference type="PANTHER" id="PTHR34108">
    <property type="entry name" value="SEPTUM SITE-DETERMINING PROTEIN MINC"/>
    <property type="match status" value="1"/>
</dbReference>
<evidence type="ECO:0000256" key="3">
    <source>
        <dbReference type="ARBA" id="ARBA00023210"/>
    </source>
</evidence>
<comment type="caution">
    <text evidence="9">The sequence shown here is derived from an EMBL/GenBank/DDBJ whole genome shotgun (WGS) entry which is preliminary data.</text>
</comment>
<dbReference type="InterPro" id="IPR007874">
    <property type="entry name" value="MinC_N"/>
</dbReference>
<reference evidence="9 10" key="1">
    <citation type="submission" date="2018-04" db="EMBL/GenBank/DDBJ databases">
        <title>Thalassorhabdus spongiae gen. nov., sp. nov., isolated from a marine sponge in South-West Iceland.</title>
        <authorList>
            <person name="Knobloch S."/>
            <person name="Daussin A."/>
            <person name="Johannsson R."/>
            <person name="Marteinsson V.T."/>
        </authorList>
    </citation>
    <scope>NUCLEOTIDE SEQUENCE [LARGE SCALE GENOMIC DNA]</scope>
    <source>
        <strain evidence="9 10">Hp12</strain>
    </source>
</reference>
<evidence type="ECO:0000256" key="2">
    <source>
        <dbReference type="ARBA" id="ARBA00022618"/>
    </source>
</evidence>
<dbReference type="InterPro" id="IPR016098">
    <property type="entry name" value="CAP/MinC_C"/>
</dbReference>